<dbReference type="PANTHER" id="PTHR21608:SF6">
    <property type="entry name" value="KINESIN-LIKE PROTEIN KIF26A"/>
    <property type="match status" value="1"/>
</dbReference>
<accession>A0A6A4TD04</accession>
<sequence>MALARVFQRRDLMDAVMDDRFPNCFLRAGNKVNWTTQVACWCVRDPPTCKASARVVSWAKKTLDGGFGFQGADLGRNSCMPLKCTSTERAIQMFPPSPIKDPGYTSFLFEQLQTPGSHEAGVSCCQVCSTPLHQLRQEALQTLHAPVVTFSPDMAALPAKSFLPQPSRFAVSSSSVHAKQLSKAQAVTHSVLPLGERHRVPGWSQSPTVSSGPKTSVQVTVAGGQLTGSLNSVTIQAQQYLEGMWSISSVNNFIPQPKTLYCHNNNHRKQEAFKDQAQGLMGDADRVVTASEAPVTATATTTSTTSSSSSSSLTSCRPESSGQPGLPAPVTSISTSPSPSSSAAASFFISVTLSFPLCGMCSSVRSELDRLLPGEQPSRGFSREHVGGMAGELEFNMCTESVKVFQILCSSVGEERSRIPGAVSEERRENTPEEMKAAVNLCQQCQRETLERRQTHYQTNPQCHTGGLDQPFHAFDSLFLYYCPRVPNTLCRVRAAQKLNLSSKRKKHQPSLLHPQEPSIYPTNFSGILQVSPPPAPPCLLRAVSKVKENPGMGKVKVMMRICPSLEAADSSESQSFLKVDSRKKQLTLYDPASSPHSSSGHRRSATVAVPKIFAFDAVFTQDASQAELCSGTVAEVIQSVVNGADGCVFCFGQVKLGKTYTMIGKDSSTQNLGIVPCAISWLFKLINERKEKTGTRFSVRVSAVEIFGKDEELKDLLSEVSTGSVQEGQSLGIHLREDPICGTQLQNQSELRAPTAEKAAFFLDAAIAARSTSRPNADEEERRNSHMLFTLHIYQYRMEKSGKGGMSGGRSRLHLIDLGSCEKVLSKSRDGGGGLCLSLNALGNVIMALTNGAKHVPYRDSKLTMLLRESLGNINCRTTMIAHISDSPANYADSLTTIQLASRIHRMRKKKSKYASSSSGGESSCEEGKIRRPPHLRPFHPRTVALDPELPSLLSDPDYSSSSEQSCDTVIYVGPGGTAISDRELSDNEGPPAFVPIIPSLNRRRPVKEGPLDRDQFFKCNTFAELQERLECIDGSEEPTAFVGEVKRSQASPKTDKSKEGQGTVSPKIIANISYNQEGTSPKQSPKSVTTQPSCSPDSKSKLDNAKRQCIPAERVQPESVQNVCRTSADALPKPAPPPSQQRENTDNEERSSTRMPPVGMSHQSVKRRDPCTSPLLRAPLGVCQVRSTLRERCLDRDILRATVTLQQPVELNGEDELVFTVVEELSIGSIVDTGRPSSIISFNSDCSLQALASGSRPVSIISSINDEFDAYTSAVGGSEVNIAVVTPLQEGAMECTDSRGSSISSWLSEVSVCTLESEGAHSSDVFLPQAKHMGPEATFYFDSLEMFHCVSSPRDAKNSLNDSGFSFSELDSDSAASSKLSLSKCPPSPESAKGSLRFTSKITKAHSLSSSQLPQATSIVHSSLPRKIKPTSSISHSSSSSSSSSREPPRQETKQEDPWQRNDNHSEPQFCDSSNTSKINRNPPSGIPSSKTANNSNSVPRPPKVQGSTSSQRVVDGCEKSASKNLPSKMPQLRRGATTLGTVPVIHSSTDFKGSQDIIASTMSLKFSSLGKNNKANSQKASNLPRPGCTSPPPPPVRKSSLDHKTKTLLPQSALKSPYGETGRVSGARAAVSEDELDVRHRLDSTSFKTSSLNTAKVTSSLKARGPRGEAGQHYGSQMSLERCESLSLLGSRTALSRENSGASLGSYKSSKSIPRCGVPNSSSAPIATCPASPSGGNTTKSGQVKASVNPRALGAVNVSKARSLSANNSKGLSSSNKSLSTPVTRNANANLPPSGRTSAPRTSAAVSSKPGRGTIMGTKQAMRAANSRVSELATGNISGKHVRGSGDSDSGNDSGVNVSDDKSPIAMLPSPYSKITAPRRPQRYSSGHGSDNSSVLSGELPPAMGRTALFYHSGGSSGYESMIRDSEATGSASSAHDSMSESGMSSSGRTRGSKYPKKRANGFQRRRLIPAPLPDTSSLGKKVGTTGQWVDLPPMPGPLKEPFEIKVYEIDDVERLQRRRQEETIEGLLYFNNKLKILERRQQQVRELRVKHEVLLEELEDTKARLMMDPSKWIGEFEVDQNLDKESPEYLEALAQATEELEFCVNICKSRVMMVTCFDIKLKAHNAKCQTNNMPHKNTTEYELAVRPISCPGPVPGPTDAASASAAPSPRLCTCNNEPALLSTEDCMCGECAPKQKPSLSAVVLKAFLFTCTMKQQGIVQNKSSEIISGANFPKNLRFSDFSVTNETKACQKMDSAFLLHNAGGEQGNNGNRSYSGNPGLHAAGKSIRIPIFRNGHSSWSCDFKQPALNLKPDAPL</sequence>
<feature type="compositionally biased region" description="Low complexity" evidence="11">
    <location>
        <begin position="293"/>
        <end position="315"/>
    </location>
</feature>
<feature type="region of interest" description="Disordered" evidence="11">
    <location>
        <begin position="1922"/>
        <end position="1965"/>
    </location>
</feature>
<evidence type="ECO:0000256" key="3">
    <source>
        <dbReference type="ARBA" id="ARBA00022553"/>
    </source>
</evidence>
<evidence type="ECO:0000256" key="7">
    <source>
        <dbReference type="ARBA" id="ARBA00023175"/>
    </source>
</evidence>
<dbReference type="PROSITE" id="PS50067">
    <property type="entry name" value="KINESIN_MOTOR_2"/>
    <property type="match status" value="1"/>
</dbReference>
<feature type="region of interest" description="Disordered" evidence="11">
    <location>
        <begin position="1652"/>
        <end position="1679"/>
    </location>
</feature>
<keyword evidence="5 9" id="KW-0547">Nucleotide-binding</keyword>
<dbReference type="CDD" id="cd00106">
    <property type="entry name" value="KISc"/>
    <property type="match status" value="1"/>
</dbReference>
<dbReference type="GO" id="GO:0005524">
    <property type="term" value="F:ATP binding"/>
    <property type="evidence" value="ECO:0007669"/>
    <property type="project" value="UniProtKB-UniRule"/>
</dbReference>
<evidence type="ECO:0000313" key="14">
    <source>
        <dbReference type="Proteomes" id="UP000438429"/>
    </source>
</evidence>
<dbReference type="InterPro" id="IPR027640">
    <property type="entry name" value="Kinesin-like_fam"/>
</dbReference>
<feature type="coiled-coil region" evidence="10">
    <location>
        <begin position="2041"/>
        <end position="2068"/>
    </location>
</feature>
<dbReference type="Pfam" id="PF23081">
    <property type="entry name" value="HTH_KIF26A_B_1st"/>
    <property type="match status" value="1"/>
</dbReference>
<keyword evidence="8" id="KW-0206">Cytoskeleton</keyword>
<dbReference type="SMART" id="SM00129">
    <property type="entry name" value="KISc"/>
    <property type="match status" value="1"/>
</dbReference>
<dbReference type="InterPro" id="IPR036961">
    <property type="entry name" value="Kinesin_motor_dom_sf"/>
</dbReference>
<feature type="region of interest" description="Disordered" evidence="11">
    <location>
        <begin position="1044"/>
        <end position="1107"/>
    </location>
</feature>
<evidence type="ECO:0000256" key="11">
    <source>
        <dbReference type="SAM" id="MobiDB-lite"/>
    </source>
</evidence>
<feature type="compositionally biased region" description="Polar residues" evidence="11">
    <location>
        <begin position="1886"/>
        <end position="1899"/>
    </location>
</feature>
<evidence type="ECO:0000313" key="13">
    <source>
        <dbReference type="EMBL" id="KAF0044397.1"/>
    </source>
</evidence>
<dbReference type="Proteomes" id="UP000438429">
    <property type="component" value="Unassembled WGS sequence"/>
</dbReference>
<feature type="compositionally biased region" description="Polar residues" evidence="11">
    <location>
        <begin position="1830"/>
        <end position="1840"/>
    </location>
</feature>
<feature type="compositionally biased region" description="Low complexity" evidence="11">
    <location>
        <begin position="915"/>
        <end position="924"/>
    </location>
</feature>
<dbReference type="SUPFAM" id="SSF52540">
    <property type="entry name" value="P-loop containing nucleoside triphosphate hydrolases"/>
    <property type="match status" value="1"/>
</dbReference>
<dbReference type="GO" id="GO:0005874">
    <property type="term" value="C:microtubule"/>
    <property type="evidence" value="ECO:0007669"/>
    <property type="project" value="UniProtKB-KW"/>
</dbReference>
<evidence type="ECO:0000256" key="4">
    <source>
        <dbReference type="ARBA" id="ARBA00022701"/>
    </source>
</evidence>
<feature type="compositionally biased region" description="Low complexity" evidence="11">
    <location>
        <begin position="1766"/>
        <end position="1783"/>
    </location>
</feature>
<feature type="compositionally biased region" description="Polar residues" evidence="11">
    <location>
        <begin position="1652"/>
        <end position="1664"/>
    </location>
</feature>
<feature type="region of interest" description="Disordered" evidence="11">
    <location>
        <begin position="1702"/>
        <end position="1903"/>
    </location>
</feature>
<feature type="compositionally biased region" description="Polar residues" evidence="11">
    <location>
        <begin position="1702"/>
        <end position="1715"/>
    </location>
</feature>
<dbReference type="GO" id="GO:0048731">
    <property type="term" value="P:system development"/>
    <property type="evidence" value="ECO:0007669"/>
    <property type="project" value="UniProtKB-ARBA"/>
</dbReference>
<feature type="region of interest" description="Disordered" evidence="11">
    <location>
        <begin position="1572"/>
        <end position="1633"/>
    </location>
</feature>
<proteinExistence type="inferred from homology"/>
<dbReference type="Pfam" id="PF00225">
    <property type="entry name" value="Kinesin"/>
    <property type="match status" value="1"/>
</dbReference>
<dbReference type="InterPro" id="IPR001752">
    <property type="entry name" value="Kinesin_motor_dom"/>
</dbReference>
<protein>
    <recommendedName>
        <fullName evidence="12">Kinesin motor domain-containing protein</fullName>
    </recommendedName>
</protein>
<evidence type="ECO:0000256" key="1">
    <source>
        <dbReference type="ARBA" id="ARBA00004245"/>
    </source>
</evidence>
<name>A0A6A4TD04_SCOMX</name>
<dbReference type="Gene3D" id="3.40.850.10">
    <property type="entry name" value="Kinesin motor domain"/>
    <property type="match status" value="1"/>
</dbReference>
<feature type="compositionally biased region" description="Basic residues" evidence="11">
    <location>
        <begin position="932"/>
        <end position="941"/>
    </location>
</feature>
<evidence type="ECO:0000256" key="6">
    <source>
        <dbReference type="ARBA" id="ARBA00022840"/>
    </source>
</evidence>
<dbReference type="PANTHER" id="PTHR21608">
    <property type="entry name" value="KINESIN-LIKE PROTEIN CG14535"/>
    <property type="match status" value="1"/>
</dbReference>
<evidence type="ECO:0000259" key="12">
    <source>
        <dbReference type="PROSITE" id="PS50067"/>
    </source>
</evidence>
<evidence type="ECO:0000256" key="8">
    <source>
        <dbReference type="ARBA" id="ARBA00023212"/>
    </source>
</evidence>
<feature type="region of interest" description="Disordered" evidence="11">
    <location>
        <begin position="293"/>
        <end position="337"/>
    </location>
</feature>
<feature type="compositionally biased region" description="Polar residues" evidence="11">
    <location>
        <begin position="1074"/>
        <end position="1099"/>
    </location>
</feature>
<feature type="binding site" evidence="9">
    <location>
        <begin position="653"/>
        <end position="660"/>
    </location>
    <ligand>
        <name>ATP</name>
        <dbReference type="ChEBI" id="CHEBI:30616"/>
    </ligand>
</feature>
<feature type="region of interest" description="Disordered" evidence="11">
    <location>
        <begin position="910"/>
        <end position="943"/>
    </location>
</feature>
<feature type="compositionally biased region" description="Low complexity" evidence="11">
    <location>
        <begin position="328"/>
        <end position="337"/>
    </location>
</feature>
<evidence type="ECO:0000256" key="2">
    <source>
        <dbReference type="ARBA" id="ARBA00022490"/>
    </source>
</evidence>
<organism evidence="13 14">
    <name type="scientific">Scophthalmus maximus</name>
    <name type="common">Turbot</name>
    <name type="synonym">Psetta maxima</name>
    <dbReference type="NCBI Taxonomy" id="52904"/>
    <lineage>
        <taxon>Eukaryota</taxon>
        <taxon>Metazoa</taxon>
        <taxon>Chordata</taxon>
        <taxon>Craniata</taxon>
        <taxon>Vertebrata</taxon>
        <taxon>Euteleostomi</taxon>
        <taxon>Actinopterygii</taxon>
        <taxon>Neopterygii</taxon>
        <taxon>Teleostei</taxon>
        <taxon>Neoteleostei</taxon>
        <taxon>Acanthomorphata</taxon>
        <taxon>Carangaria</taxon>
        <taxon>Pleuronectiformes</taxon>
        <taxon>Pleuronectoidei</taxon>
        <taxon>Scophthalmidae</taxon>
        <taxon>Scophthalmus</taxon>
    </lineage>
</organism>
<keyword evidence="7 9" id="KW-0505">Motor protein</keyword>
<feature type="domain" description="Kinesin motor" evidence="12">
    <location>
        <begin position="555"/>
        <end position="908"/>
    </location>
</feature>
<feature type="compositionally biased region" description="Low complexity" evidence="11">
    <location>
        <begin position="1932"/>
        <end position="1953"/>
    </location>
</feature>
<feature type="compositionally biased region" description="Polar residues" evidence="11">
    <location>
        <begin position="1408"/>
        <end position="1423"/>
    </location>
</feature>
<keyword evidence="3" id="KW-0597">Phosphoprotein</keyword>
<evidence type="ECO:0000256" key="9">
    <source>
        <dbReference type="PROSITE-ProRule" id="PRU00283"/>
    </source>
</evidence>
<feature type="compositionally biased region" description="Basic residues" evidence="11">
    <location>
        <begin position="1954"/>
        <end position="1965"/>
    </location>
</feature>
<keyword evidence="6 9" id="KW-0067">ATP-binding</keyword>
<dbReference type="PRINTS" id="PR00380">
    <property type="entry name" value="KINESINHEAVY"/>
</dbReference>
<feature type="compositionally biased region" description="Polar residues" evidence="11">
    <location>
        <begin position="1737"/>
        <end position="1749"/>
    </location>
</feature>
<feature type="compositionally biased region" description="Basic and acidic residues" evidence="11">
    <location>
        <begin position="1145"/>
        <end position="1154"/>
    </location>
</feature>
<keyword evidence="2" id="KW-0963">Cytoplasm</keyword>
<comment type="caution">
    <text evidence="13">The sequence shown here is derived from an EMBL/GenBank/DDBJ whole genome shotgun (WGS) entry which is preliminary data.</text>
</comment>
<comment type="subcellular location">
    <subcellularLocation>
        <location evidence="1">Cytoplasm</location>
        <location evidence="1">Cytoskeleton</location>
    </subcellularLocation>
</comment>
<gene>
    <name evidence="13" type="ORF">F2P81_003555</name>
</gene>
<feature type="compositionally biased region" description="Low complexity" evidence="11">
    <location>
        <begin position="1434"/>
        <end position="1447"/>
    </location>
</feature>
<reference evidence="13 14" key="1">
    <citation type="submission" date="2019-06" db="EMBL/GenBank/DDBJ databases">
        <title>Draft genomes of female and male turbot (Scophthalmus maximus).</title>
        <authorList>
            <person name="Xu H."/>
            <person name="Xu X.-W."/>
            <person name="Shao C."/>
            <person name="Chen S."/>
        </authorList>
    </citation>
    <scope>NUCLEOTIDE SEQUENCE [LARGE SCALE GENOMIC DNA]</scope>
    <source>
        <strain evidence="13">Ysfricsl-2016a</strain>
        <tissue evidence="13">Blood</tissue>
    </source>
</reference>
<feature type="compositionally biased region" description="Polar residues" evidence="11">
    <location>
        <begin position="1473"/>
        <end position="1501"/>
    </location>
</feature>
<feature type="compositionally biased region" description="Low complexity" evidence="11">
    <location>
        <begin position="1848"/>
        <end position="1861"/>
    </location>
</feature>
<feature type="compositionally biased region" description="Low complexity" evidence="11">
    <location>
        <begin position="1574"/>
        <end position="1591"/>
    </location>
</feature>
<dbReference type="InterPro" id="IPR057090">
    <property type="entry name" value="HTH_KIF26A_B_1st"/>
</dbReference>
<feature type="compositionally biased region" description="Basic and acidic residues" evidence="11">
    <location>
        <begin position="1449"/>
        <end position="1468"/>
    </location>
</feature>
<feature type="region of interest" description="Disordered" evidence="11">
    <location>
        <begin position="1130"/>
        <end position="1172"/>
    </location>
</feature>
<keyword evidence="4" id="KW-0493">Microtubule</keyword>
<evidence type="ECO:0000256" key="5">
    <source>
        <dbReference type="ARBA" id="ARBA00022741"/>
    </source>
</evidence>
<feature type="region of interest" description="Disordered" evidence="11">
    <location>
        <begin position="1408"/>
        <end position="1537"/>
    </location>
</feature>
<dbReference type="GO" id="GO:0008017">
    <property type="term" value="F:microtubule binding"/>
    <property type="evidence" value="ECO:0007669"/>
    <property type="project" value="InterPro"/>
</dbReference>
<dbReference type="InterPro" id="IPR027417">
    <property type="entry name" value="P-loop_NTPase"/>
</dbReference>
<keyword evidence="10" id="KW-0175">Coiled coil</keyword>
<feature type="compositionally biased region" description="Polar residues" evidence="11">
    <location>
        <begin position="1784"/>
        <end position="1809"/>
    </location>
</feature>
<evidence type="ECO:0000256" key="10">
    <source>
        <dbReference type="SAM" id="Coils"/>
    </source>
</evidence>
<dbReference type="FunFam" id="3.40.850.10:FF:000015">
    <property type="entry name" value="Kinesin family member 26A"/>
    <property type="match status" value="1"/>
</dbReference>
<dbReference type="GO" id="GO:0003777">
    <property type="term" value="F:microtubule motor activity"/>
    <property type="evidence" value="ECO:0007669"/>
    <property type="project" value="InterPro"/>
</dbReference>
<dbReference type="GO" id="GO:0007018">
    <property type="term" value="P:microtubule-based movement"/>
    <property type="evidence" value="ECO:0007669"/>
    <property type="project" value="InterPro"/>
</dbReference>
<comment type="similarity">
    <text evidence="9">Belongs to the TRAFAC class myosin-kinesin ATPase superfamily. Kinesin family.</text>
</comment>
<dbReference type="EMBL" id="VEVO01000003">
    <property type="protein sequence ID" value="KAF0044397.1"/>
    <property type="molecule type" value="Genomic_DNA"/>
</dbReference>